<dbReference type="Gene3D" id="4.10.60.10">
    <property type="entry name" value="Zinc finger, CCHC-type"/>
    <property type="match status" value="1"/>
</dbReference>
<dbReference type="InterPro" id="IPR001878">
    <property type="entry name" value="Znf_CCHC"/>
</dbReference>
<protein>
    <recommendedName>
        <fullName evidence="2">CCHC-type domain-containing protein</fullName>
    </recommendedName>
</protein>
<evidence type="ECO:0000256" key="1">
    <source>
        <dbReference type="PROSITE-ProRule" id="PRU00047"/>
    </source>
</evidence>
<dbReference type="SUPFAM" id="SSF57756">
    <property type="entry name" value="Retrovirus zinc finger-like domains"/>
    <property type="match status" value="1"/>
</dbReference>
<dbReference type="AlphaFoldDB" id="A0A835GSF8"/>
<dbReference type="PROSITE" id="PS50158">
    <property type="entry name" value="ZF_CCHC"/>
    <property type="match status" value="1"/>
</dbReference>
<dbReference type="InterPro" id="IPR005162">
    <property type="entry name" value="Retrotrans_gag_dom"/>
</dbReference>
<feature type="domain" description="CCHC-type" evidence="2">
    <location>
        <begin position="450"/>
        <end position="465"/>
    </location>
</feature>
<reference evidence="3" key="1">
    <citation type="submission" date="2020-08" db="EMBL/GenBank/DDBJ databases">
        <title>Spodoptera exigua strain:BAW_Kor-Di-RS1 Genome sequencing and assembly.</title>
        <authorList>
            <person name="Kim J."/>
            <person name="Nam H.Y."/>
            <person name="Kwon M."/>
            <person name="Choi J.H."/>
            <person name="Cho S.R."/>
            <person name="Kim G.-H."/>
        </authorList>
    </citation>
    <scope>NUCLEOTIDE SEQUENCE</scope>
    <source>
        <strain evidence="3">BAW_Kor-Di-RS1</strain>
        <tissue evidence="3">Whole-body</tissue>
    </source>
</reference>
<dbReference type="PANTHER" id="PTHR33395:SF22">
    <property type="entry name" value="REVERSE TRANSCRIPTASE DOMAIN-CONTAINING PROTEIN"/>
    <property type="match status" value="1"/>
</dbReference>
<dbReference type="SMART" id="SM00343">
    <property type="entry name" value="ZnF_C2HC"/>
    <property type="match status" value="2"/>
</dbReference>
<accession>A0A835GSF8</accession>
<keyword evidence="4" id="KW-1185">Reference proteome</keyword>
<dbReference type="Pfam" id="PF03732">
    <property type="entry name" value="Retrotrans_gag"/>
    <property type="match status" value="1"/>
</dbReference>
<organism evidence="3 4">
    <name type="scientific">Spodoptera exigua</name>
    <name type="common">Beet armyworm</name>
    <name type="synonym">Noctua fulgens</name>
    <dbReference type="NCBI Taxonomy" id="7107"/>
    <lineage>
        <taxon>Eukaryota</taxon>
        <taxon>Metazoa</taxon>
        <taxon>Ecdysozoa</taxon>
        <taxon>Arthropoda</taxon>
        <taxon>Hexapoda</taxon>
        <taxon>Insecta</taxon>
        <taxon>Pterygota</taxon>
        <taxon>Neoptera</taxon>
        <taxon>Endopterygota</taxon>
        <taxon>Lepidoptera</taxon>
        <taxon>Glossata</taxon>
        <taxon>Ditrysia</taxon>
        <taxon>Noctuoidea</taxon>
        <taxon>Noctuidae</taxon>
        <taxon>Amphipyrinae</taxon>
        <taxon>Spodoptera</taxon>
    </lineage>
</organism>
<evidence type="ECO:0000313" key="3">
    <source>
        <dbReference type="EMBL" id="KAF9423382.1"/>
    </source>
</evidence>
<dbReference type="Proteomes" id="UP000648187">
    <property type="component" value="Unassembled WGS sequence"/>
</dbReference>
<name>A0A835GSF8_SPOEX</name>
<dbReference type="PANTHER" id="PTHR33395">
    <property type="entry name" value="TRANSCRIPTASE, PUTATIVE-RELATED-RELATED"/>
    <property type="match status" value="1"/>
</dbReference>
<dbReference type="GO" id="GO:0008270">
    <property type="term" value="F:zinc ion binding"/>
    <property type="evidence" value="ECO:0007669"/>
    <property type="project" value="UniProtKB-KW"/>
</dbReference>
<comment type="caution">
    <text evidence="3">The sequence shown here is derived from an EMBL/GenBank/DDBJ whole genome shotgun (WGS) entry which is preliminary data.</text>
</comment>
<dbReference type="InterPro" id="IPR036875">
    <property type="entry name" value="Znf_CCHC_sf"/>
</dbReference>
<dbReference type="EMBL" id="JACKWZ010000009">
    <property type="protein sequence ID" value="KAF9423382.1"/>
    <property type="molecule type" value="Genomic_DNA"/>
</dbReference>
<evidence type="ECO:0000313" key="4">
    <source>
        <dbReference type="Proteomes" id="UP000648187"/>
    </source>
</evidence>
<dbReference type="GO" id="GO:0003676">
    <property type="term" value="F:nucleic acid binding"/>
    <property type="evidence" value="ECO:0007669"/>
    <property type="project" value="InterPro"/>
</dbReference>
<keyword evidence="1" id="KW-0862">Zinc</keyword>
<proteinExistence type="predicted"/>
<keyword evidence="1" id="KW-0479">Metal-binding</keyword>
<evidence type="ECO:0000259" key="2">
    <source>
        <dbReference type="PROSITE" id="PS50158"/>
    </source>
</evidence>
<keyword evidence="1" id="KW-0863">Zinc-finger</keyword>
<gene>
    <name evidence="3" type="ORF">HW555_001191</name>
</gene>
<sequence>MCGKCFSKYISSVEDSLHTNVKHFWTYVSNKKDKPCIPAKVHYKDTTATEPEVICDVFSNFFHSVYEPASPLLSQWQPPTETSSACDIMSTLCFNEENILRELRSLDPAKSSGPDGIPAYFLRRTAAHICKPLAIIYNNELEADDKIKSELSTRCQTLLNRLESKEDIEVHKDEITSELKQVLHETLGDIGDNIVRKLQFDTEYNNNEEDLEETKPKLFKTSTVDIEFPKRKLVPISQWGVYFSADTKISVNAFIERVNEIKEARNATDEDLWRYAIDFFKGDALIWFRANKVQATNWKELVILLKRTFQSPFYQDDLLTEIKARTQGKDESVTIYMSILQNMFNRLPSPITEQEKISIVLRNIQPYYQKAICRDVFFSVSEIVDVLRIIERTKINCDRFEEPRVQKINLEPDLAYKNNYSLLTKNVNEFEKKIEIDNVTSNAQRTITGRCWNCREVGHLFRSCRIPKQRLFCYKCGRFGVTSKDCVCKGNAAGESTKPAK</sequence>